<dbReference type="InterPro" id="IPR008264">
    <property type="entry name" value="Beta_glucanase"/>
</dbReference>
<dbReference type="PROSITE" id="PS51762">
    <property type="entry name" value="GH16_2"/>
    <property type="match status" value="1"/>
</dbReference>
<dbReference type="InterPro" id="IPR013320">
    <property type="entry name" value="ConA-like_dom_sf"/>
</dbReference>
<evidence type="ECO:0000313" key="12">
    <source>
        <dbReference type="Proteomes" id="UP000240987"/>
    </source>
</evidence>
<keyword evidence="3" id="KW-0378">Hydrolase</keyword>
<evidence type="ECO:0000256" key="9">
    <source>
        <dbReference type="SAM" id="SignalP"/>
    </source>
</evidence>
<dbReference type="AlphaFoldDB" id="A0A2T3JCM9"/>
<dbReference type="Gene3D" id="2.60.120.200">
    <property type="match status" value="1"/>
</dbReference>
<keyword evidence="12" id="KW-1185">Reference proteome</keyword>
<comment type="similarity">
    <text evidence="1">Belongs to the glycosyl hydrolase 16 family.</text>
</comment>
<gene>
    <name evidence="11" type="ORF">C9J12_18135</name>
</gene>
<dbReference type="GO" id="GO:0004553">
    <property type="term" value="F:hydrolase activity, hydrolyzing O-glycosyl compounds"/>
    <property type="evidence" value="ECO:0007669"/>
    <property type="project" value="InterPro"/>
</dbReference>
<evidence type="ECO:0000256" key="1">
    <source>
        <dbReference type="ARBA" id="ARBA00006865"/>
    </source>
</evidence>
<feature type="active site" description="Proton donor" evidence="8">
    <location>
        <position position="141"/>
    </location>
</feature>
<keyword evidence="9" id="KW-0732">Signal</keyword>
<organism evidence="11 12">
    <name type="scientific">Photobacterium frigidiphilum</name>
    <dbReference type="NCBI Taxonomy" id="264736"/>
    <lineage>
        <taxon>Bacteria</taxon>
        <taxon>Pseudomonadati</taxon>
        <taxon>Pseudomonadota</taxon>
        <taxon>Gammaproteobacteria</taxon>
        <taxon>Vibrionales</taxon>
        <taxon>Vibrionaceae</taxon>
        <taxon>Photobacterium</taxon>
    </lineage>
</organism>
<evidence type="ECO:0000259" key="10">
    <source>
        <dbReference type="PROSITE" id="PS51762"/>
    </source>
</evidence>
<evidence type="ECO:0000256" key="3">
    <source>
        <dbReference type="ARBA" id="ARBA00022801"/>
    </source>
</evidence>
<keyword evidence="4" id="KW-0326">Glycosidase</keyword>
<sequence>MTTSSSFRTMPLFIALLVATPSFSATNFDDPLTNMNDQLWWLADGWSNGFPFINRWESEAVSFSTNGMAITLSNTPDSTDPQNLTFQSGELRSNDFYSYGCFEAEIKPVAADGVITSFFLFAGPYDRTETSNGKHNEIDIEFLGDNTDLLQINYWTNDDNYTSDHARIIFLDFDASEDFHRYGIKWTKRAIQWFIDGKLVFKVKNTSSDPIPKSTDSPLRIMANIWATDSEISGWAGEFDQNRVPITAEYRNIRYIKGGRCSLKG</sequence>
<dbReference type="PRINTS" id="PR00737">
    <property type="entry name" value="GLHYDRLASE16"/>
</dbReference>
<dbReference type="SUPFAM" id="SSF49899">
    <property type="entry name" value="Concanavalin A-like lectins/glucanases"/>
    <property type="match status" value="1"/>
</dbReference>
<name>A0A2T3JCM9_9GAMM</name>
<evidence type="ECO:0000256" key="4">
    <source>
        <dbReference type="ARBA" id="ARBA00023295"/>
    </source>
</evidence>
<dbReference type="Proteomes" id="UP000240987">
    <property type="component" value="Unassembled WGS sequence"/>
</dbReference>
<reference evidence="11 12" key="1">
    <citation type="submission" date="2018-01" db="EMBL/GenBank/DDBJ databases">
        <title>Whole genome sequencing of Histamine producing bacteria.</title>
        <authorList>
            <person name="Butler K."/>
        </authorList>
    </citation>
    <scope>NUCLEOTIDE SEQUENCE [LARGE SCALE GENOMIC DNA]</scope>
    <source>
        <strain evidence="11 12">JCM 12947</strain>
    </source>
</reference>
<dbReference type="InterPro" id="IPR044791">
    <property type="entry name" value="Beta-glucanase/XTH"/>
</dbReference>
<comment type="caution">
    <text evidence="11">The sequence shown here is derived from an EMBL/GenBank/DDBJ whole genome shotgun (WGS) entry which is preliminary data.</text>
</comment>
<evidence type="ECO:0000256" key="8">
    <source>
        <dbReference type="PIRSR" id="PIRSR608264-1"/>
    </source>
</evidence>
<evidence type="ECO:0000256" key="2">
    <source>
        <dbReference type="ARBA" id="ARBA00014569"/>
    </source>
</evidence>
<dbReference type="PANTHER" id="PTHR31062">
    <property type="entry name" value="XYLOGLUCAN ENDOTRANSGLUCOSYLASE/HYDROLASE PROTEIN 8-RELATED"/>
    <property type="match status" value="1"/>
</dbReference>
<evidence type="ECO:0000313" key="11">
    <source>
        <dbReference type="EMBL" id="PSU46630.1"/>
    </source>
</evidence>
<dbReference type="EMBL" id="PYMJ01000020">
    <property type="protein sequence ID" value="PSU46630.1"/>
    <property type="molecule type" value="Genomic_DNA"/>
</dbReference>
<dbReference type="GO" id="GO:0005975">
    <property type="term" value="P:carbohydrate metabolic process"/>
    <property type="evidence" value="ECO:0007669"/>
    <property type="project" value="InterPro"/>
</dbReference>
<accession>A0A2T3JCM9</accession>
<evidence type="ECO:0000256" key="6">
    <source>
        <dbReference type="ARBA" id="ARBA00029771"/>
    </source>
</evidence>
<protein>
    <recommendedName>
        <fullName evidence="2">Beta-glucanase</fullName>
    </recommendedName>
    <alternativeName>
        <fullName evidence="7">1,3-1,4-beta-D-glucan 4-glucanohydrolase</fullName>
    </alternativeName>
    <alternativeName>
        <fullName evidence="6">Endo-beta-1,3-1,4 glucanase</fullName>
    </alternativeName>
    <alternativeName>
        <fullName evidence="5">Lichenase</fullName>
    </alternativeName>
</protein>
<feature type="domain" description="GH16" evidence="10">
    <location>
        <begin position="3"/>
        <end position="250"/>
    </location>
</feature>
<proteinExistence type="inferred from homology"/>
<feature type="signal peptide" evidence="9">
    <location>
        <begin position="1"/>
        <end position="24"/>
    </location>
</feature>
<dbReference type="Pfam" id="PF00722">
    <property type="entry name" value="Glyco_hydro_16"/>
    <property type="match status" value="1"/>
</dbReference>
<dbReference type="CDD" id="cd02175">
    <property type="entry name" value="GH16_lichenase"/>
    <property type="match status" value="1"/>
</dbReference>
<dbReference type="RefSeq" id="WP_107243991.1">
    <property type="nucleotide sequence ID" value="NZ_PYMJ01000020.1"/>
</dbReference>
<evidence type="ECO:0000256" key="7">
    <source>
        <dbReference type="ARBA" id="ARBA00031665"/>
    </source>
</evidence>
<evidence type="ECO:0000256" key="5">
    <source>
        <dbReference type="ARBA" id="ARBA00029722"/>
    </source>
</evidence>
<feature type="chain" id="PRO_5015730404" description="Beta-glucanase" evidence="9">
    <location>
        <begin position="25"/>
        <end position="265"/>
    </location>
</feature>
<feature type="active site" description="Nucleophile" evidence="8">
    <location>
        <position position="137"/>
    </location>
</feature>
<dbReference type="InterPro" id="IPR000757">
    <property type="entry name" value="Beta-glucanase-like"/>
</dbReference>
<dbReference type="OrthoDB" id="9809583at2"/>